<keyword evidence="11 13" id="KW-0472">Membrane</keyword>
<comment type="subunit">
    <text evidence="3">F-type ATPases have 2 components, CF(1) - the catalytic core - and CF(0) - the membrane proton channel.</text>
</comment>
<name>A0A343C0X2_STEPN</name>
<keyword evidence="5 12" id="KW-0138">CF(0)</keyword>
<evidence type="ECO:0000256" key="2">
    <source>
        <dbReference type="ARBA" id="ARBA00008892"/>
    </source>
</evidence>
<evidence type="ECO:0000256" key="12">
    <source>
        <dbReference type="RuleBase" id="RU003661"/>
    </source>
</evidence>
<keyword evidence="9 12" id="KW-0406">Ion transport</keyword>
<reference evidence="14" key="1">
    <citation type="journal article" date="2016" name="Mitochondrial DNA Part B Resour">
        <title>The complete mitochondrial genome of Stegobium paniceum (Coleoptera: Anobiidae).</title>
        <authorList>
            <person name="Yang W.-J."/>
            <person name="Cai X.-Y."/>
            <person name="Xu K.-K."/>
            <person name="Cao Y."/>
            <person name="Meng Y.-L."/>
            <person name="Li C."/>
        </authorList>
    </citation>
    <scope>NUCLEOTIDE SEQUENCE</scope>
</reference>
<evidence type="ECO:0000313" key="16">
    <source>
        <dbReference type="EMBL" id="QDH12155.1"/>
    </source>
</evidence>
<dbReference type="GO" id="GO:0045259">
    <property type="term" value="C:proton-transporting ATP synthase complex"/>
    <property type="evidence" value="ECO:0007669"/>
    <property type="project" value="UniProtKB-KW"/>
</dbReference>
<dbReference type="EMBL" id="MH817140">
    <property type="protein sequence ID" value="QCI56372.1"/>
    <property type="molecule type" value="Genomic_DNA"/>
</dbReference>
<dbReference type="GO" id="GO:0031966">
    <property type="term" value="C:mitochondrial membrane"/>
    <property type="evidence" value="ECO:0007669"/>
    <property type="project" value="UniProtKB-SubCell"/>
</dbReference>
<dbReference type="AlphaFoldDB" id="A0A343C0X2"/>
<evidence type="ECO:0000256" key="7">
    <source>
        <dbReference type="ARBA" id="ARBA00022781"/>
    </source>
</evidence>
<reference evidence="16" key="3">
    <citation type="submission" date="2019-05" db="EMBL/GenBank/DDBJ databases">
        <title>The complete mitochondrial genome of Stegobium paniceum from truffle.</title>
        <authorList>
            <person name="Park J."/>
        </authorList>
    </citation>
    <scope>NUCLEOTIDE SEQUENCE</scope>
</reference>
<gene>
    <name evidence="14" type="primary">ATP8</name>
    <name evidence="15" type="synonym">atp8</name>
</gene>
<comment type="subcellular location">
    <subcellularLocation>
        <location evidence="1 12">Mitochondrion membrane</location>
        <topology evidence="1 12">Single-pass membrane protein</topology>
    </subcellularLocation>
</comment>
<dbReference type="GO" id="GO:0015078">
    <property type="term" value="F:proton transmembrane transporter activity"/>
    <property type="evidence" value="ECO:0007669"/>
    <property type="project" value="InterPro"/>
</dbReference>
<accession>A0A343C0X2</accession>
<evidence type="ECO:0000256" key="4">
    <source>
        <dbReference type="ARBA" id="ARBA00022448"/>
    </source>
</evidence>
<evidence type="ECO:0000256" key="11">
    <source>
        <dbReference type="ARBA" id="ARBA00023136"/>
    </source>
</evidence>
<dbReference type="GO" id="GO:0015986">
    <property type="term" value="P:proton motive force-driven ATP synthesis"/>
    <property type="evidence" value="ECO:0007669"/>
    <property type="project" value="InterPro"/>
</dbReference>
<sequence length="51" mass="6371">MPQMSPLSWTTLFIFFITIFIFTNCLNFFNYMYKSPEVYKFKLNSKINWKW</sequence>
<dbReference type="GeneID" id="35448452"/>
<keyword evidence="8 13" id="KW-1133">Transmembrane helix</keyword>
<dbReference type="InterPro" id="IPR001421">
    <property type="entry name" value="ATP8_metazoa"/>
</dbReference>
<evidence type="ECO:0000256" key="8">
    <source>
        <dbReference type="ARBA" id="ARBA00022989"/>
    </source>
</evidence>
<organism evidence="14">
    <name type="scientific">Stegobium paniceum</name>
    <name type="common">Drugstore beetle</name>
    <dbReference type="NCBI Taxonomy" id="295656"/>
    <lineage>
        <taxon>Eukaryota</taxon>
        <taxon>Metazoa</taxon>
        <taxon>Ecdysozoa</taxon>
        <taxon>Arthropoda</taxon>
        <taxon>Hexapoda</taxon>
        <taxon>Insecta</taxon>
        <taxon>Pterygota</taxon>
        <taxon>Neoptera</taxon>
        <taxon>Endopterygota</taxon>
        <taxon>Coleoptera</taxon>
        <taxon>Polyphaga</taxon>
        <taxon>Bostrichiformia</taxon>
        <taxon>Ptinidae</taxon>
        <taxon>Anobiinae</taxon>
        <taxon>Stegobium</taxon>
    </lineage>
</organism>
<comment type="similarity">
    <text evidence="2 12">Belongs to the ATPase protein 8 family.</text>
</comment>
<dbReference type="CTD" id="4509"/>
<dbReference type="Pfam" id="PF00895">
    <property type="entry name" value="ATP-synt_8"/>
    <property type="match status" value="1"/>
</dbReference>
<keyword evidence="4 12" id="KW-0813">Transport</keyword>
<evidence type="ECO:0000313" key="15">
    <source>
        <dbReference type="EMBL" id="QCI56372.1"/>
    </source>
</evidence>
<keyword evidence="7 12" id="KW-0375">Hydrogen ion transport</keyword>
<reference evidence="15" key="2">
    <citation type="submission" date="2018-08" db="EMBL/GenBank/DDBJ databases">
        <title>High-level phylogeny of Polyphaga (Insecta: Coleoptera) inferred from mitogenome sequences.</title>
        <authorList>
            <person name="Yuan M.-L."/>
        </authorList>
    </citation>
    <scope>NUCLEOTIDE SEQUENCE</scope>
</reference>
<evidence type="ECO:0000256" key="13">
    <source>
        <dbReference type="SAM" id="Phobius"/>
    </source>
</evidence>
<evidence type="ECO:0000256" key="5">
    <source>
        <dbReference type="ARBA" id="ARBA00022547"/>
    </source>
</evidence>
<feature type="transmembrane region" description="Helical" evidence="13">
    <location>
        <begin position="12"/>
        <end position="33"/>
    </location>
</feature>
<evidence type="ECO:0000256" key="1">
    <source>
        <dbReference type="ARBA" id="ARBA00004304"/>
    </source>
</evidence>
<keyword evidence="6 12" id="KW-0812">Transmembrane</keyword>
<protein>
    <recommendedName>
        <fullName evidence="12">ATP synthase complex subunit 8</fullName>
    </recommendedName>
</protein>
<evidence type="ECO:0000256" key="6">
    <source>
        <dbReference type="ARBA" id="ARBA00022692"/>
    </source>
</evidence>
<geneLocation type="mitochondrion" evidence="14"/>
<dbReference type="EMBL" id="KX819317">
    <property type="protein sequence ID" value="ARH10873.1"/>
    <property type="molecule type" value="Genomic_DNA"/>
</dbReference>
<proteinExistence type="inferred from homology"/>
<keyword evidence="10 12" id="KW-0496">Mitochondrion</keyword>
<evidence type="ECO:0000256" key="3">
    <source>
        <dbReference type="ARBA" id="ARBA00011291"/>
    </source>
</evidence>
<dbReference type="RefSeq" id="YP_009450450.1">
    <property type="nucleotide sequence ID" value="NC_036678.1"/>
</dbReference>
<evidence type="ECO:0000256" key="9">
    <source>
        <dbReference type="ARBA" id="ARBA00023065"/>
    </source>
</evidence>
<dbReference type="EMBL" id="MK947052">
    <property type="protein sequence ID" value="QDH12155.1"/>
    <property type="molecule type" value="Genomic_DNA"/>
</dbReference>
<evidence type="ECO:0000313" key="14">
    <source>
        <dbReference type="EMBL" id="ARH10873.1"/>
    </source>
</evidence>
<evidence type="ECO:0000256" key="10">
    <source>
        <dbReference type="ARBA" id="ARBA00023128"/>
    </source>
</evidence>